<evidence type="ECO:0000313" key="11">
    <source>
        <dbReference type="Proteomes" id="UP000003639"/>
    </source>
</evidence>
<keyword evidence="2" id="KW-0479">Metal-binding</keyword>
<dbReference type="PANTHER" id="PTHR47917:SF1">
    <property type="entry name" value="COENZYME F420:L-GLUTAMATE LIGASE"/>
    <property type="match status" value="1"/>
</dbReference>
<dbReference type="Proteomes" id="UP000003639">
    <property type="component" value="Unassembled WGS sequence"/>
</dbReference>
<name>A6NZX0_9FIRM</name>
<keyword evidence="5" id="KW-0630">Potassium</keyword>
<evidence type="ECO:0000256" key="1">
    <source>
        <dbReference type="ARBA" id="ARBA00022598"/>
    </source>
</evidence>
<organism evidence="10 11">
    <name type="scientific">Pseudoflavonifractor capillosus ATCC 29799</name>
    <dbReference type="NCBI Taxonomy" id="411467"/>
    <lineage>
        <taxon>Bacteria</taxon>
        <taxon>Bacillati</taxon>
        <taxon>Bacillota</taxon>
        <taxon>Clostridia</taxon>
        <taxon>Eubacteriales</taxon>
        <taxon>Oscillospiraceae</taxon>
        <taxon>Pseudoflavonifractor</taxon>
    </lineage>
</organism>
<dbReference type="STRING" id="411467.BACCAP_03774"/>
<dbReference type="InterPro" id="IPR008225">
    <property type="entry name" value="F420-0_g-glutamyl_ligase"/>
</dbReference>
<keyword evidence="3" id="KW-0547">Nucleotide-binding</keyword>
<evidence type="ECO:0000256" key="4">
    <source>
        <dbReference type="ARBA" id="ARBA00022842"/>
    </source>
</evidence>
<dbReference type="GO" id="GO:0052618">
    <property type="term" value="F:coenzyme F420-0:L-glutamate ligase activity"/>
    <property type="evidence" value="ECO:0007669"/>
    <property type="project" value="TreeGrafter"/>
</dbReference>
<feature type="domain" description="Coenzyme F420:L-glutamate ligase-like" evidence="9">
    <location>
        <begin position="3"/>
        <end position="217"/>
    </location>
</feature>
<dbReference type="Gene3D" id="3.30.1330.100">
    <property type="entry name" value="CofE-like"/>
    <property type="match status" value="1"/>
</dbReference>
<evidence type="ECO:0000256" key="2">
    <source>
        <dbReference type="ARBA" id="ARBA00022723"/>
    </source>
</evidence>
<evidence type="ECO:0000256" key="8">
    <source>
        <dbReference type="SAM" id="MobiDB-lite"/>
    </source>
</evidence>
<feature type="region of interest" description="Disordered" evidence="8">
    <location>
        <begin position="225"/>
        <end position="252"/>
    </location>
</feature>
<evidence type="ECO:0000256" key="3">
    <source>
        <dbReference type="ARBA" id="ARBA00022741"/>
    </source>
</evidence>
<dbReference type="GO" id="GO:0005525">
    <property type="term" value="F:GTP binding"/>
    <property type="evidence" value="ECO:0007669"/>
    <property type="project" value="UniProtKB-KW"/>
</dbReference>
<comment type="caution">
    <text evidence="10">The sequence shown here is derived from an EMBL/GenBank/DDBJ whole genome shotgun (WGS) entry which is preliminary data.</text>
</comment>
<dbReference type="GO" id="GO:0046872">
    <property type="term" value="F:metal ion binding"/>
    <property type="evidence" value="ECO:0007669"/>
    <property type="project" value="UniProtKB-KW"/>
</dbReference>
<dbReference type="EMBL" id="AAXG02000034">
    <property type="protein sequence ID" value="EDM98473.1"/>
    <property type="molecule type" value="Genomic_DNA"/>
</dbReference>
<accession>A6NZX0</accession>
<evidence type="ECO:0000259" key="9">
    <source>
        <dbReference type="Pfam" id="PF01996"/>
    </source>
</evidence>
<evidence type="ECO:0000256" key="6">
    <source>
        <dbReference type="ARBA" id="ARBA00023134"/>
    </source>
</evidence>
<dbReference type="InterPro" id="IPR002847">
    <property type="entry name" value="F420-0_gamma-glut_ligase-dom"/>
</dbReference>
<evidence type="ECO:0000256" key="5">
    <source>
        <dbReference type="ARBA" id="ARBA00022958"/>
    </source>
</evidence>
<dbReference type="Pfam" id="PF01996">
    <property type="entry name" value="F420_ligase"/>
    <property type="match status" value="1"/>
</dbReference>
<dbReference type="PANTHER" id="PTHR47917">
    <property type="match status" value="1"/>
</dbReference>
<dbReference type="AlphaFoldDB" id="A6NZX0"/>
<dbReference type="SUPFAM" id="SSF144010">
    <property type="entry name" value="CofE-like"/>
    <property type="match status" value="1"/>
</dbReference>
<gene>
    <name evidence="10" type="primary">cofE</name>
    <name evidence="10" type="ORF">BACCAP_03774</name>
</gene>
<reference evidence="10 11" key="2">
    <citation type="submission" date="2007-06" db="EMBL/GenBank/DDBJ databases">
        <title>Draft genome sequence of Pseudoflavonifractor capillosus ATCC 29799.</title>
        <authorList>
            <person name="Sudarsanam P."/>
            <person name="Ley R."/>
            <person name="Guruge J."/>
            <person name="Turnbaugh P.J."/>
            <person name="Mahowald M."/>
            <person name="Liep D."/>
            <person name="Gordon J."/>
        </authorList>
    </citation>
    <scope>NUCLEOTIDE SEQUENCE [LARGE SCALE GENOMIC DNA]</scope>
    <source>
        <strain evidence="10 11">ATCC 29799</strain>
    </source>
</reference>
<proteinExistence type="predicted"/>
<reference evidence="10 11" key="1">
    <citation type="submission" date="2007-04" db="EMBL/GenBank/DDBJ databases">
        <authorList>
            <person name="Fulton L."/>
            <person name="Clifton S."/>
            <person name="Fulton B."/>
            <person name="Xu J."/>
            <person name="Minx P."/>
            <person name="Pepin K.H."/>
            <person name="Johnson M."/>
            <person name="Thiruvilangam P."/>
            <person name="Bhonagiri V."/>
            <person name="Nash W.E."/>
            <person name="Mardis E.R."/>
            <person name="Wilson R.K."/>
        </authorList>
    </citation>
    <scope>NUCLEOTIDE SEQUENCE [LARGE SCALE GENOMIC DNA]</scope>
    <source>
        <strain evidence="10 11">ATCC 29799</strain>
    </source>
</reference>
<evidence type="ECO:0000256" key="7">
    <source>
        <dbReference type="ARBA" id="ARBA00023211"/>
    </source>
</evidence>
<protein>
    <submittedName>
        <fullName evidence="10">F420-0:gamma-glutamyl ligase</fullName>
    </submittedName>
</protein>
<keyword evidence="6" id="KW-0342">GTP-binding</keyword>
<dbReference type="Gene3D" id="3.90.1660.10">
    <property type="entry name" value="CofE-like domain"/>
    <property type="match status" value="1"/>
</dbReference>
<keyword evidence="7" id="KW-0464">Manganese</keyword>
<dbReference type="eggNOG" id="COG1478">
    <property type="taxonomic scope" value="Bacteria"/>
</dbReference>
<dbReference type="NCBIfam" id="TIGR01916">
    <property type="entry name" value="F420_cofE"/>
    <property type="match status" value="1"/>
</dbReference>
<keyword evidence="11" id="KW-1185">Reference proteome</keyword>
<keyword evidence="1 10" id="KW-0436">Ligase</keyword>
<sequence>MGEVAPGDDLAEHIWKAMEASGVTPEQGDLLVVAHKVVSKAEGRVVNMAEVQAGPEAVRLAEETSHTPQLTQLILDESREVYPYHDRGILMSRHRLGWTCANAAIDHSNAPQGQAILLPLDPDESARRLRAALEERTGVSMPVLISDTHGRPLREGIIGIAVGCCGLEAVKNYVGRTDRFGQRLNVSREAVADELCSAASLCMGQADESVPAVLIRGYAYTPAETGTAPLKRKPERELFHPACDKREGGEQL</sequence>
<evidence type="ECO:0000313" key="10">
    <source>
        <dbReference type="EMBL" id="EDM98473.1"/>
    </source>
</evidence>
<feature type="compositionally biased region" description="Basic and acidic residues" evidence="8">
    <location>
        <begin position="232"/>
        <end position="252"/>
    </location>
</feature>
<keyword evidence="4" id="KW-0460">Magnesium</keyword>